<dbReference type="Gene3D" id="3.40.630.40">
    <property type="entry name" value="Zn-dependent exopeptidases"/>
    <property type="match status" value="1"/>
</dbReference>
<organism evidence="3 4">
    <name type="scientific">Clostridium chauvoei</name>
    <dbReference type="NCBI Taxonomy" id="46867"/>
    <lineage>
        <taxon>Bacteria</taxon>
        <taxon>Bacillati</taxon>
        <taxon>Bacillota</taxon>
        <taxon>Clostridia</taxon>
        <taxon>Eubacteriales</taxon>
        <taxon>Clostridiaceae</taxon>
        <taxon>Clostridium</taxon>
    </lineage>
</organism>
<evidence type="ECO:0000256" key="1">
    <source>
        <dbReference type="ARBA" id="ARBA00022801"/>
    </source>
</evidence>
<dbReference type="InterPro" id="IPR002508">
    <property type="entry name" value="MurNAc-LAA_cat"/>
</dbReference>
<dbReference type="PANTHER" id="PTHR30404:SF0">
    <property type="entry name" value="N-ACETYLMURAMOYL-L-ALANINE AMIDASE AMIC"/>
    <property type="match status" value="1"/>
</dbReference>
<dbReference type="Proteomes" id="UP000775179">
    <property type="component" value="Unassembled WGS sequence"/>
</dbReference>
<dbReference type="RefSeq" id="WP_021876373.1">
    <property type="nucleotide sequence ID" value="NZ_CP018624.1"/>
</dbReference>
<dbReference type="SUPFAM" id="SSF53187">
    <property type="entry name" value="Zn-dependent exopeptidases"/>
    <property type="match status" value="1"/>
</dbReference>
<keyword evidence="1" id="KW-0378">Hydrolase</keyword>
<accession>A0ABD4RGE1</accession>
<evidence type="ECO:0000313" key="3">
    <source>
        <dbReference type="EMBL" id="MBX7290426.1"/>
    </source>
</evidence>
<comment type="caution">
    <text evidence="3">The sequence shown here is derived from an EMBL/GenBank/DDBJ whole genome shotgun (WGS) entry which is preliminary data.</text>
</comment>
<sequence>MKNINFDNISIEFNNSILITDKIKFNNNEIFKDAELVKGEKPTLKLSFKNKDGYYGHLANYDDEGNLIIKFRKKVKSIKDLKVVIDSGHGLIENGINDPGALGFNNINEHDINVKIAEQVKNELVEKGATVVILDTSNKFYSLGERPEEAAKMDADLFISIHNNSGGSGEFNANEVYYNKPFSKALALQINKEILSVYKNDLFGGNEDKYNRGTKWDYYTVILEEHCPSVLVEVGYVDNEVSFNKLIDPLYQEKLGKAIASGIEKYININ</sequence>
<dbReference type="Pfam" id="PF01520">
    <property type="entry name" value="Amidase_3"/>
    <property type="match status" value="1"/>
</dbReference>
<dbReference type="InterPro" id="IPR050695">
    <property type="entry name" value="N-acetylmuramoyl_amidase_3"/>
</dbReference>
<name>A0ABD4RGE1_9CLOT</name>
<dbReference type="KEGG" id="cchv:BTM20_10905"/>
<evidence type="ECO:0000313" key="4">
    <source>
        <dbReference type="Proteomes" id="UP000775179"/>
    </source>
</evidence>
<evidence type="ECO:0000259" key="2">
    <source>
        <dbReference type="SMART" id="SM00646"/>
    </source>
</evidence>
<feature type="domain" description="MurNAc-LAA" evidence="2">
    <location>
        <begin position="147"/>
        <end position="264"/>
    </location>
</feature>
<dbReference type="EMBL" id="JAIFTX010000008">
    <property type="protein sequence ID" value="MBX7290426.1"/>
    <property type="molecule type" value="Genomic_DNA"/>
</dbReference>
<protein>
    <submittedName>
        <fullName evidence="3">N-acetylmuramoyl-L-alanine amidase</fullName>
    </submittedName>
</protein>
<gene>
    <name evidence="3" type="ORF">K4H94_05105</name>
</gene>
<dbReference type="SMART" id="SM00646">
    <property type="entry name" value="Ami_3"/>
    <property type="match status" value="1"/>
</dbReference>
<dbReference type="PANTHER" id="PTHR30404">
    <property type="entry name" value="N-ACETYLMURAMOYL-L-ALANINE AMIDASE"/>
    <property type="match status" value="1"/>
</dbReference>
<dbReference type="GO" id="GO:0016787">
    <property type="term" value="F:hydrolase activity"/>
    <property type="evidence" value="ECO:0007669"/>
    <property type="project" value="UniProtKB-KW"/>
</dbReference>
<reference evidence="3 4" key="1">
    <citation type="submission" date="2021-08" db="EMBL/GenBank/DDBJ databases">
        <title>Genome sequence analysis of Clostridium chauvoei strains of European origin and evaluation of typing options for outbreak investigations.</title>
        <authorList>
            <person name="Abdel-Glil M."/>
            <person name="Thomas P."/>
            <person name="Seyboldt C."/>
        </authorList>
    </citation>
    <scope>NUCLEOTIDE SEQUENCE [LARGE SCALE GENOMIC DNA]</scope>
    <source>
        <strain evidence="3 4">S0260-09</strain>
    </source>
</reference>
<dbReference type="GeneID" id="66302382"/>
<dbReference type="AlphaFoldDB" id="A0ABD4RGE1"/>
<proteinExistence type="predicted"/>
<dbReference type="CDD" id="cd02696">
    <property type="entry name" value="MurNAc-LAA"/>
    <property type="match status" value="1"/>
</dbReference>